<keyword evidence="2" id="KW-1185">Reference proteome</keyword>
<protein>
    <submittedName>
        <fullName evidence="1">Uncharacterized protein</fullName>
    </submittedName>
</protein>
<evidence type="ECO:0000313" key="2">
    <source>
        <dbReference type="Proteomes" id="UP000015103"/>
    </source>
</evidence>
<proteinExistence type="predicted"/>
<name>T1HHR7_RHOPR</name>
<dbReference type="VEuPathDB" id="VectorBase:RPRC003590"/>
<dbReference type="EMBL" id="ACPB03019968">
    <property type="status" value="NOT_ANNOTATED_CDS"/>
    <property type="molecule type" value="Genomic_DNA"/>
</dbReference>
<reference evidence="1" key="1">
    <citation type="submission" date="2015-05" db="UniProtKB">
        <authorList>
            <consortium name="EnsemblMetazoa"/>
        </authorList>
    </citation>
    <scope>IDENTIFICATION</scope>
</reference>
<dbReference type="AlphaFoldDB" id="T1HHR7"/>
<dbReference type="Proteomes" id="UP000015103">
    <property type="component" value="Unassembled WGS sequence"/>
</dbReference>
<organism evidence="1 2">
    <name type="scientific">Rhodnius prolixus</name>
    <name type="common">Triatomid bug</name>
    <dbReference type="NCBI Taxonomy" id="13249"/>
    <lineage>
        <taxon>Eukaryota</taxon>
        <taxon>Metazoa</taxon>
        <taxon>Ecdysozoa</taxon>
        <taxon>Arthropoda</taxon>
        <taxon>Hexapoda</taxon>
        <taxon>Insecta</taxon>
        <taxon>Pterygota</taxon>
        <taxon>Neoptera</taxon>
        <taxon>Paraneoptera</taxon>
        <taxon>Hemiptera</taxon>
        <taxon>Heteroptera</taxon>
        <taxon>Panheteroptera</taxon>
        <taxon>Cimicomorpha</taxon>
        <taxon>Reduviidae</taxon>
        <taxon>Triatominae</taxon>
        <taxon>Rhodnius</taxon>
    </lineage>
</organism>
<evidence type="ECO:0000313" key="1">
    <source>
        <dbReference type="EnsemblMetazoa" id="RPRC003590-PA"/>
    </source>
</evidence>
<dbReference type="HOGENOM" id="CLU_1827699_0_0_1"/>
<accession>T1HHR7</accession>
<sequence length="141" mass="16735">MKIEEELPTFPSTYQRDYKWIENVTPSKQFKDFDPYQISEEDKDNFIKGDIITSLSEEEKQKILKEMWAKIMKSVYGVDYSLKLLGSCLPRYYYMGLTDYQDTFSRGGYWLLKAEADKGYWRIGPKKIPEIPKTEIKCKIN</sequence>
<dbReference type="EnsemblMetazoa" id="RPRC003590-RA">
    <property type="protein sequence ID" value="RPRC003590-PA"/>
    <property type="gene ID" value="RPRC003590"/>
</dbReference>
<dbReference type="InParanoid" id="T1HHR7"/>